<dbReference type="AlphaFoldDB" id="A0A1W1WGA0"/>
<keyword evidence="3" id="KW-1185">Reference proteome</keyword>
<accession>A0A1W1WGA0</accession>
<evidence type="ECO:0000313" key="2">
    <source>
        <dbReference type="EMBL" id="SMC05331.1"/>
    </source>
</evidence>
<keyword evidence="1" id="KW-1133">Transmembrane helix</keyword>
<gene>
    <name evidence="2" type="ORF">SAMN00768000_2165</name>
</gene>
<evidence type="ECO:0008006" key="4">
    <source>
        <dbReference type="Google" id="ProtNLM"/>
    </source>
</evidence>
<keyword evidence="1" id="KW-0472">Membrane</keyword>
<keyword evidence="1" id="KW-0812">Transmembrane</keyword>
<proteinExistence type="predicted"/>
<protein>
    <recommendedName>
        <fullName evidence="4">SHOCT domain-containing protein</fullName>
    </recommendedName>
</protein>
<reference evidence="3" key="1">
    <citation type="submission" date="2017-04" db="EMBL/GenBank/DDBJ databases">
        <authorList>
            <person name="Varghese N."/>
            <person name="Submissions S."/>
        </authorList>
    </citation>
    <scope>NUCLEOTIDE SEQUENCE [LARGE SCALE GENOMIC DNA]</scope>
    <source>
        <strain evidence="3">DSM 9293</strain>
    </source>
</reference>
<evidence type="ECO:0000256" key="1">
    <source>
        <dbReference type="SAM" id="Phobius"/>
    </source>
</evidence>
<name>A0A1W1WGA0_SULTA</name>
<sequence length="106" mass="12035">MPIILPYGWWWIFPVFGIAAMLVFRWVMGSQSPRHRHSVSFGPECGPPRACGADVSAEFRESVPPTASSRQDPLMIARERYAQGLISQNEFDVLVERLVKTEGKTW</sequence>
<dbReference type="EMBL" id="FWWY01000001">
    <property type="protein sequence ID" value="SMC05331.1"/>
    <property type="molecule type" value="Genomic_DNA"/>
</dbReference>
<dbReference type="Proteomes" id="UP000192660">
    <property type="component" value="Unassembled WGS sequence"/>
</dbReference>
<evidence type="ECO:0000313" key="3">
    <source>
        <dbReference type="Proteomes" id="UP000192660"/>
    </source>
</evidence>
<dbReference type="RefSeq" id="WP_084661556.1">
    <property type="nucleotide sequence ID" value="NZ_FWWY01000001.1"/>
</dbReference>
<organism evidence="2 3">
    <name type="scientific">Sulfobacillus thermosulfidooxidans (strain DSM 9293 / VKM B-1269 / AT-1)</name>
    <dbReference type="NCBI Taxonomy" id="929705"/>
    <lineage>
        <taxon>Bacteria</taxon>
        <taxon>Bacillati</taxon>
        <taxon>Bacillota</taxon>
        <taxon>Clostridia</taxon>
        <taxon>Eubacteriales</taxon>
        <taxon>Clostridiales Family XVII. Incertae Sedis</taxon>
        <taxon>Sulfobacillus</taxon>
    </lineage>
</organism>
<feature type="transmembrane region" description="Helical" evidence="1">
    <location>
        <begin position="6"/>
        <end position="27"/>
    </location>
</feature>